<dbReference type="EMBL" id="CAUYUJ010000003">
    <property type="protein sequence ID" value="CAK0788175.1"/>
    <property type="molecule type" value="Genomic_DNA"/>
</dbReference>
<evidence type="ECO:0000256" key="1">
    <source>
        <dbReference type="SAM" id="MobiDB-lite"/>
    </source>
</evidence>
<accession>A0ABN9P6A8</accession>
<gene>
    <name evidence="2" type="ORF">PCOR1329_LOCUS124</name>
</gene>
<sequence length="288" mass="29434">MAGEARVSTEPNVWAIGALSAPPGVFVPPGAPAAGVLLSTEAPGLCAGHTRRPVLLAEPRFAGLLGAPAAKDAIPEKVHLPSLAGRAGPLHARSRALAAMKVEAPVHQAVGSHAAGPAEETAAVSEQSSADPEDDASSAAARPTGQPPAAAVAPPPGLGELALPSVGSQGHALGICKPCAFFFKDACESGYECKFCHLCPPGVKKLRKREWKQQRRTMRSGVPGFPAACALCGQGLACVPRPPRRRTPPWPSPPASGAAAPAADAAVAAPLPLREVFVRVWRYCALLS</sequence>
<reference evidence="2" key="1">
    <citation type="submission" date="2023-10" db="EMBL/GenBank/DDBJ databases">
        <authorList>
            <person name="Chen Y."/>
            <person name="Shah S."/>
            <person name="Dougan E. K."/>
            <person name="Thang M."/>
            <person name="Chan C."/>
        </authorList>
    </citation>
    <scope>NUCLEOTIDE SEQUENCE [LARGE SCALE GENOMIC DNA]</scope>
</reference>
<dbReference type="Proteomes" id="UP001189429">
    <property type="component" value="Unassembled WGS sequence"/>
</dbReference>
<keyword evidence="3" id="KW-1185">Reference proteome</keyword>
<protein>
    <recommendedName>
        <fullName evidence="4">C3H1-type domain-containing protein</fullName>
    </recommendedName>
</protein>
<feature type="compositionally biased region" description="Low complexity" evidence="1">
    <location>
        <begin position="137"/>
        <end position="156"/>
    </location>
</feature>
<feature type="region of interest" description="Disordered" evidence="1">
    <location>
        <begin position="109"/>
        <end position="156"/>
    </location>
</feature>
<name>A0ABN9P6A8_9DINO</name>
<evidence type="ECO:0000313" key="3">
    <source>
        <dbReference type="Proteomes" id="UP001189429"/>
    </source>
</evidence>
<evidence type="ECO:0008006" key="4">
    <source>
        <dbReference type="Google" id="ProtNLM"/>
    </source>
</evidence>
<organism evidence="2 3">
    <name type="scientific">Prorocentrum cordatum</name>
    <dbReference type="NCBI Taxonomy" id="2364126"/>
    <lineage>
        <taxon>Eukaryota</taxon>
        <taxon>Sar</taxon>
        <taxon>Alveolata</taxon>
        <taxon>Dinophyceae</taxon>
        <taxon>Prorocentrales</taxon>
        <taxon>Prorocentraceae</taxon>
        <taxon>Prorocentrum</taxon>
    </lineage>
</organism>
<comment type="caution">
    <text evidence="2">The sequence shown here is derived from an EMBL/GenBank/DDBJ whole genome shotgun (WGS) entry which is preliminary data.</text>
</comment>
<evidence type="ECO:0000313" key="2">
    <source>
        <dbReference type="EMBL" id="CAK0788175.1"/>
    </source>
</evidence>
<proteinExistence type="predicted"/>